<accession>A0AAP2GIH6</accession>
<dbReference type="Pfam" id="PF13439">
    <property type="entry name" value="Glyco_transf_4"/>
    <property type="match status" value="1"/>
</dbReference>
<dbReference type="AlphaFoldDB" id="A0AAP2GIH6"/>
<dbReference type="GO" id="GO:0016757">
    <property type="term" value="F:glycosyltransferase activity"/>
    <property type="evidence" value="ECO:0007669"/>
    <property type="project" value="UniProtKB-ARBA"/>
</dbReference>
<name>A0AAP2GIH6_9BACT</name>
<organism evidence="2 3">
    <name type="scientific">Dawidia soli</name>
    <dbReference type="NCBI Taxonomy" id="2782352"/>
    <lineage>
        <taxon>Bacteria</taxon>
        <taxon>Pseudomonadati</taxon>
        <taxon>Bacteroidota</taxon>
        <taxon>Cytophagia</taxon>
        <taxon>Cytophagales</taxon>
        <taxon>Chryseotaleaceae</taxon>
        <taxon>Dawidia</taxon>
    </lineage>
</organism>
<proteinExistence type="predicted"/>
<comment type="caution">
    <text evidence="2">The sequence shown here is derived from an EMBL/GenBank/DDBJ whole genome shotgun (WGS) entry which is preliminary data.</text>
</comment>
<dbReference type="Gene3D" id="3.40.50.2000">
    <property type="entry name" value="Glycogen Phosphorylase B"/>
    <property type="match status" value="2"/>
</dbReference>
<sequence>MKIIYISDSAIPSSSPNSVHVMKMCQAFARQGHQVTLLAKNTTACRHDVRDIHAFYAVENNFDIKIYPRKAFRGSGMFYNLSLAFKGMTMSADLLYTRSITAAFLLLLYNKRVVFEVHEPFEGKGGRLKRMFRYIIFHPKLQKLVVISDALRQYYKKEFGHKEEDIVVAHDGADPFPAAATPALSGSSVKVGYVGSLYPGKGMETLVPLAKACPEVQFHVVGGSTAQIQQLSARSSSNVIFHGFKSQQELPAYIASFDILIAPYTRTVIVSGKKGANNLALWMSPLKIFEYMSAGKPIITSDLPVIREILQDGVNARMCPPEVLEDWVTAVGELAGNSVLRTTLAARALHDFEEHFTWDKRAEEILKAV</sequence>
<evidence type="ECO:0000313" key="3">
    <source>
        <dbReference type="Proteomes" id="UP001319180"/>
    </source>
</evidence>
<feature type="domain" description="Glycosyltransferase subfamily 4-like N-terminal" evidence="1">
    <location>
        <begin position="19"/>
        <end position="175"/>
    </location>
</feature>
<dbReference type="RefSeq" id="WP_254091554.1">
    <property type="nucleotide sequence ID" value="NZ_JAHESC010000025.1"/>
</dbReference>
<dbReference type="PANTHER" id="PTHR12526">
    <property type="entry name" value="GLYCOSYLTRANSFERASE"/>
    <property type="match status" value="1"/>
</dbReference>
<gene>
    <name evidence="2" type="ORF">KK078_17275</name>
</gene>
<dbReference type="SUPFAM" id="SSF53756">
    <property type="entry name" value="UDP-Glycosyltransferase/glycogen phosphorylase"/>
    <property type="match status" value="1"/>
</dbReference>
<dbReference type="InterPro" id="IPR028098">
    <property type="entry name" value="Glyco_trans_4-like_N"/>
</dbReference>
<dbReference type="Proteomes" id="UP001319180">
    <property type="component" value="Unassembled WGS sequence"/>
</dbReference>
<dbReference type="EMBL" id="JAHESC010000025">
    <property type="protein sequence ID" value="MBT1688326.1"/>
    <property type="molecule type" value="Genomic_DNA"/>
</dbReference>
<protein>
    <submittedName>
        <fullName evidence="2">Glycosyltransferase family 4 protein</fullName>
    </submittedName>
</protein>
<evidence type="ECO:0000313" key="2">
    <source>
        <dbReference type="EMBL" id="MBT1688326.1"/>
    </source>
</evidence>
<evidence type="ECO:0000259" key="1">
    <source>
        <dbReference type="Pfam" id="PF13439"/>
    </source>
</evidence>
<dbReference type="CDD" id="cd03801">
    <property type="entry name" value="GT4_PimA-like"/>
    <property type="match status" value="1"/>
</dbReference>
<keyword evidence="3" id="KW-1185">Reference proteome</keyword>
<reference evidence="2 3" key="1">
    <citation type="submission" date="2021-05" db="EMBL/GenBank/DDBJ databases">
        <title>A Polyphasic approach of four new species of the genus Ohtaekwangia: Ohtaekwangia histidinii sp. nov., Ohtaekwangia cretensis sp. nov., Ohtaekwangia indiensis sp. nov., Ohtaekwangia reichenbachii sp. nov. from diverse environment.</title>
        <authorList>
            <person name="Octaviana S."/>
        </authorList>
    </citation>
    <scope>NUCLEOTIDE SEQUENCE [LARGE SCALE GENOMIC DNA]</scope>
    <source>
        <strain evidence="2 3">PWU37</strain>
    </source>
</reference>
<dbReference type="Pfam" id="PF13692">
    <property type="entry name" value="Glyco_trans_1_4"/>
    <property type="match status" value="1"/>
</dbReference>